<evidence type="ECO:0000313" key="3">
    <source>
        <dbReference type="Proteomes" id="UP000023152"/>
    </source>
</evidence>
<keyword evidence="3" id="KW-1185">Reference proteome</keyword>
<feature type="region of interest" description="Disordered" evidence="1">
    <location>
        <begin position="372"/>
        <end position="463"/>
    </location>
</feature>
<dbReference type="Proteomes" id="UP000023152">
    <property type="component" value="Unassembled WGS sequence"/>
</dbReference>
<proteinExistence type="predicted"/>
<feature type="compositionally biased region" description="Acidic residues" evidence="1">
    <location>
        <begin position="384"/>
        <end position="400"/>
    </location>
</feature>
<comment type="caution">
    <text evidence="2">The sequence shown here is derived from an EMBL/GenBank/DDBJ whole genome shotgun (WGS) entry which is preliminary data.</text>
</comment>
<evidence type="ECO:0000256" key="1">
    <source>
        <dbReference type="SAM" id="MobiDB-lite"/>
    </source>
</evidence>
<feature type="compositionally biased region" description="Acidic residues" evidence="1">
    <location>
        <begin position="415"/>
        <end position="432"/>
    </location>
</feature>
<reference evidence="2 3" key="1">
    <citation type="journal article" date="2013" name="Curr. Biol.">
        <title>The Genome of the Foraminiferan Reticulomyxa filosa.</title>
        <authorList>
            <person name="Glockner G."/>
            <person name="Hulsmann N."/>
            <person name="Schleicher M."/>
            <person name="Noegel A.A."/>
            <person name="Eichinger L."/>
            <person name="Gallinger C."/>
            <person name="Pawlowski J."/>
            <person name="Sierra R."/>
            <person name="Euteneuer U."/>
            <person name="Pillet L."/>
            <person name="Moustafa A."/>
            <person name="Platzer M."/>
            <person name="Groth M."/>
            <person name="Szafranski K."/>
            <person name="Schliwa M."/>
        </authorList>
    </citation>
    <scope>NUCLEOTIDE SEQUENCE [LARGE SCALE GENOMIC DNA]</scope>
</reference>
<gene>
    <name evidence="2" type="ORF">RFI_12769</name>
</gene>
<evidence type="ECO:0000313" key="2">
    <source>
        <dbReference type="EMBL" id="ETO24389.1"/>
    </source>
</evidence>
<dbReference type="EMBL" id="ASPP01009246">
    <property type="protein sequence ID" value="ETO24389.1"/>
    <property type="molecule type" value="Genomic_DNA"/>
</dbReference>
<organism evidence="2 3">
    <name type="scientific">Reticulomyxa filosa</name>
    <dbReference type="NCBI Taxonomy" id="46433"/>
    <lineage>
        <taxon>Eukaryota</taxon>
        <taxon>Sar</taxon>
        <taxon>Rhizaria</taxon>
        <taxon>Retaria</taxon>
        <taxon>Foraminifera</taxon>
        <taxon>Monothalamids</taxon>
        <taxon>Reticulomyxidae</taxon>
        <taxon>Reticulomyxa</taxon>
    </lineage>
</organism>
<dbReference type="AlphaFoldDB" id="X6NF94"/>
<sequence>MDRKEKFLDLLLSRCVAFQASSITKEEFTEVVGQTLKSLDDPRLVSLLEESILEQLWEKCFVSNYTKKKFNRYERLQTQKKSKPKAPKYRKYFCVSDLIAKDDKDYSFLMSDTASRVKLQSDSMWCGQEVCMALEELKRGDQVSNDRLALIHLRWRKAADQFTVAQNRSINSHFCSALALWSTQQKRNGSRNDMSVVLNKLFSFVLDEHMDSGLNIMTFLRAYLESVATANNLNTSAVNFDKIVASAFFRRLMELPIKGKLNCESDIYWIDCKEWTNTQLLLFCDNIPQTMSYVFFVRMKNGSFKLLWSIYEYYYDRLLIEKNLYFELIEWSQRMFDAHNVARLFQEKPSSFLIFGDMFFKSNSHLIQYEDNENEDTENIPLDELNDEDEDTNEELSNNEDAEKSDGGFDKAENNDEEQGDGETKDDLDEEQLFVLDTANSAQNDHKDNQNVGDAAEIDSEEEHEDAALLNFFEQRPSDEQMLID</sequence>
<name>X6NF94_RETFI</name>
<feature type="compositionally biased region" description="Basic and acidic residues" evidence="1">
    <location>
        <begin position="401"/>
        <end position="414"/>
    </location>
</feature>
<protein>
    <submittedName>
        <fullName evidence="2">Uncharacterized protein</fullName>
    </submittedName>
</protein>
<accession>X6NF94</accession>